<proteinExistence type="predicted"/>
<organism evidence="1">
    <name type="scientific">Drosophila nudivirus RLU-2011</name>
    <dbReference type="NCBI Taxonomy" id="1110704"/>
    <lineage>
        <taxon>Viruses</taxon>
        <taxon>Viruses incertae sedis</taxon>
        <taxon>Naldaviricetes</taxon>
        <taxon>Lefavirales</taxon>
        <taxon>Nudiviridae</taxon>
    </lineage>
</organism>
<evidence type="ECO:0000313" key="1">
    <source>
        <dbReference type="EMBL" id="AEV59812.1"/>
    </source>
</evidence>
<reference evidence="1" key="1">
    <citation type="journal article" date="2011" name="PLoS ONE">
        <title>A DNA virus of Drosophila.</title>
        <authorList>
            <person name="Unckless R.L."/>
        </authorList>
    </citation>
    <scope>NUCLEOTIDE SEQUENCE</scope>
    <source>
        <strain evidence="1">032</strain>
    </source>
</reference>
<sequence length="89" mass="10531">MTYITHYIIVDEFLIHSINCNQYIAYMISLDLHKHFAEHLTLSEDQRFVELKSLNVAIHNGVYKSIEYKATSGRGYKLPRIVHYKSDER</sequence>
<dbReference type="EMBL" id="JN644311">
    <property type="protein sequence ID" value="AEV59812.1"/>
    <property type="molecule type" value="Genomic_DNA"/>
</dbReference>
<feature type="non-terminal residue" evidence="1">
    <location>
        <position position="1"/>
    </location>
</feature>
<protein>
    <submittedName>
        <fullName evidence="1">Ac146-like protein</fullName>
    </submittedName>
</protein>
<accession>G9ICJ4</accession>
<name>G9ICJ4_9VIRU</name>